<organism evidence="4 5">
    <name type="scientific">Aminivibrio pyruvatiphilus</name>
    <dbReference type="NCBI Taxonomy" id="1005740"/>
    <lineage>
        <taxon>Bacteria</taxon>
        <taxon>Thermotogati</taxon>
        <taxon>Synergistota</taxon>
        <taxon>Synergistia</taxon>
        <taxon>Synergistales</taxon>
        <taxon>Aminobacteriaceae</taxon>
        <taxon>Aminivibrio</taxon>
    </lineage>
</organism>
<dbReference type="Proteomes" id="UP000295066">
    <property type="component" value="Unassembled WGS sequence"/>
</dbReference>
<reference evidence="4 5" key="1">
    <citation type="submission" date="2019-03" db="EMBL/GenBank/DDBJ databases">
        <title>Genomic Encyclopedia of Type Strains, Phase IV (KMG-IV): sequencing the most valuable type-strain genomes for metagenomic binning, comparative biology and taxonomic classification.</title>
        <authorList>
            <person name="Goeker M."/>
        </authorList>
    </citation>
    <scope>NUCLEOTIDE SEQUENCE [LARGE SCALE GENOMIC DNA]</scope>
    <source>
        <strain evidence="4 5">DSM 25964</strain>
    </source>
</reference>
<dbReference type="InterPro" id="IPR051785">
    <property type="entry name" value="MMCE/EMCE_epimerase"/>
</dbReference>
<feature type="domain" description="VOC" evidence="3">
    <location>
        <begin position="4"/>
        <end position="119"/>
    </location>
</feature>
<accession>A0A4R8M262</accession>
<dbReference type="PROSITE" id="PS51819">
    <property type="entry name" value="VOC"/>
    <property type="match status" value="1"/>
</dbReference>
<name>A0A4R8M262_9BACT</name>
<dbReference type="SUPFAM" id="SSF54593">
    <property type="entry name" value="Glyoxalase/Bleomycin resistance protein/Dihydroxybiphenyl dioxygenase"/>
    <property type="match status" value="1"/>
</dbReference>
<keyword evidence="4" id="KW-0223">Dioxygenase</keyword>
<sequence length="139" mass="16161">MITQIDHIEIIVKDVKEYVDFYQKLGFKLLQWTDHHGGSAELQLPGPNQPIFEIHTVIDEENIGVNHIAFKTDDLITTYEELKAAGIEFSNEPYRNRHTGRGNVRLRDPDGWRLQMCDGERKEPEKGVPESEVKDEFKR</sequence>
<dbReference type="PANTHER" id="PTHR43048">
    <property type="entry name" value="METHYLMALONYL-COA EPIMERASE"/>
    <property type="match status" value="1"/>
</dbReference>
<dbReference type="AlphaFoldDB" id="A0A4R8M262"/>
<comment type="caution">
    <text evidence="4">The sequence shown here is derived from an EMBL/GenBank/DDBJ whole genome shotgun (WGS) entry which is preliminary data.</text>
</comment>
<dbReference type="CDD" id="cd06587">
    <property type="entry name" value="VOC"/>
    <property type="match status" value="1"/>
</dbReference>
<keyword evidence="4" id="KW-0560">Oxidoreductase</keyword>
<dbReference type="GO" id="GO:0046872">
    <property type="term" value="F:metal ion binding"/>
    <property type="evidence" value="ECO:0007669"/>
    <property type="project" value="UniProtKB-KW"/>
</dbReference>
<dbReference type="EMBL" id="SORI01000016">
    <property type="protein sequence ID" value="TDY57052.1"/>
    <property type="molecule type" value="Genomic_DNA"/>
</dbReference>
<evidence type="ECO:0000313" key="5">
    <source>
        <dbReference type="Proteomes" id="UP000295066"/>
    </source>
</evidence>
<dbReference type="Pfam" id="PF00903">
    <property type="entry name" value="Glyoxalase"/>
    <property type="match status" value="1"/>
</dbReference>
<protein>
    <submittedName>
        <fullName evidence="4">Glyoxalase/bleomycin resistance protein/dioxygenase superfamily protein</fullName>
    </submittedName>
</protein>
<dbReference type="InterPro" id="IPR004360">
    <property type="entry name" value="Glyas_Fos-R_dOase_dom"/>
</dbReference>
<evidence type="ECO:0000259" key="3">
    <source>
        <dbReference type="PROSITE" id="PS51819"/>
    </source>
</evidence>
<gene>
    <name evidence="4" type="ORF">C8D99_11628</name>
</gene>
<evidence type="ECO:0000256" key="2">
    <source>
        <dbReference type="SAM" id="MobiDB-lite"/>
    </source>
</evidence>
<dbReference type="GO" id="GO:0004493">
    <property type="term" value="F:methylmalonyl-CoA epimerase activity"/>
    <property type="evidence" value="ECO:0007669"/>
    <property type="project" value="TreeGrafter"/>
</dbReference>
<dbReference type="InterPro" id="IPR029068">
    <property type="entry name" value="Glyas_Bleomycin-R_OHBP_Dase"/>
</dbReference>
<dbReference type="Gene3D" id="3.10.180.10">
    <property type="entry name" value="2,3-Dihydroxybiphenyl 1,2-Dioxygenase, domain 1"/>
    <property type="match status" value="1"/>
</dbReference>
<keyword evidence="5" id="KW-1185">Reference proteome</keyword>
<dbReference type="GO" id="GO:0051213">
    <property type="term" value="F:dioxygenase activity"/>
    <property type="evidence" value="ECO:0007669"/>
    <property type="project" value="UniProtKB-KW"/>
</dbReference>
<evidence type="ECO:0000256" key="1">
    <source>
        <dbReference type="ARBA" id="ARBA00022723"/>
    </source>
</evidence>
<dbReference type="GO" id="GO:0046491">
    <property type="term" value="P:L-methylmalonyl-CoA metabolic process"/>
    <property type="evidence" value="ECO:0007669"/>
    <property type="project" value="TreeGrafter"/>
</dbReference>
<feature type="region of interest" description="Disordered" evidence="2">
    <location>
        <begin position="115"/>
        <end position="139"/>
    </location>
</feature>
<keyword evidence="1" id="KW-0479">Metal-binding</keyword>
<evidence type="ECO:0000313" key="4">
    <source>
        <dbReference type="EMBL" id="TDY57052.1"/>
    </source>
</evidence>
<proteinExistence type="predicted"/>
<dbReference type="PANTHER" id="PTHR43048:SF3">
    <property type="entry name" value="METHYLMALONYL-COA EPIMERASE, MITOCHONDRIAL"/>
    <property type="match status" value="1"/>
</dbReference>
<feature type="compositionally biased region" description="Basic and acidic residues" evidence="2">
    <location>
        <begin position="118"/>
        <end position="139"/>
    </location>
</feature>
<dbReference type="InterPro" id="IPR037523">
    <property type="entry name" value="VOC_core"/>
</dbReference>